<reference evidence="3" key="1">
    <citation type="submission" date="2017-05" db="EMBL/GenBank/DDBJ databases">
        <authorList>
            <person name="Imhoff J.F."/>
            <person name="Rahn T."/>
            <person name="Kuenzel S."/>
            <person name="Neulinger S.C."/>
        </authorList>
    </citation>
    <scope>NUCLEOTIDE SEQUENCE</scope>
    <source>
        <strain evidence="3">LMG 28126</strain>
    </source>
</reference>
<organism evidence="3 4">
    <name type="scientific">Rhodobaculum claviforme</name>
    <dbReference type="NCBI Taxonomy" id="1549854"/>
    <lineage>
        <taxon>Bacteria</taxon>
        <taxon>Pseudomonadati</taxon>
        <taxon>Pseudomonadota</taxon>
        <taxon>Alphaproteobacteria</taxon>
        <taxon>Rhodobacterales</taxon>
        <taxon>Paracoccaceae</taxon>
        <taxon>Rhodobaculum</taxon>
    </lineage>
</organism>
<feature type="signal peptide" evidence="2">
    <location>
        <begin position="1"/>
        <end position="26"/>
    </location>
</feature>
<dbReference type="RefSeq" id="WP_201156513.1">
    <property type="nucleotide sequence ID" value="NZ_NHSD01000160.1"/>
</dbReference>
<dbReference type="Pfam" id="PF03401">
    <property type="entry name" value="TctC"/>
    <property type="match status" value="1"/>
</dbReference>
<dbReference type="Gene3D" id="3.40.190.150">
    <property type="entry name" value="Bordetella uptake gene, domain 1"/>
    <property type="match status" value="1"/>
</dbReference>
<dbReference type="Gene3D" id="3.40.190.10">
    <property type="entry name" value="Periplasmic binding protein-like II"/>
    <property type="match status" value="1"/>
</dbReference>
<dbReference type="EMBL" id="NHSD01000160">
    <property type="protein sequence ID" value="MBK5926743.1"/>
    <property type="molecule type" value="Genomic_DNA"/>
</dbReference>
<keyword evidence="2" id="KW-0732">Signal</keyword>
<dbReference type="InterPro" id="IPR042100">
    <property type="entry name" value="Bug_dom1"/>
</dbReference>
<gene>
    <name evidence="3" type="ORF">CCR87_05175</name>
</gene>
<evidence type="ECO:0000256" key="2">
    <source>
        <dbReference type="SAM" id="SignalP"/>
    </source>
</evidence>
<evidence type="ECO:0000313" key="3">
    <source>
        <dbReference type="EMBL" id="MBK5926743.1"/>
    </source>
</evidence>
<dbReference type="InterPro" id="IPR005064">
    <property type="entry name" value="BUG"/>
</dbReference>
<comment type="caution">
    <text evidence="3">The sequence shown here is derived from an EMBL/GenBank/DDBJ whole genome shotgun (WGS) entry which is preliminary data.</text>
</comment>
<dbReference type="AlphaFoldDB" id="A0A934WIM7"/>
<dbReference type="SUPFAM" id="SSF53850">
    <property type="entry name" value="Periplasmic binding protein-like II"/>
    <property type="match status" value="1"/>
</dbReference>
<evidence type="ECO:0000256" key="1">
    <source>
        <dbReference type="ARBA" id="ARBA00006987"/>
    </source>
</evidence>
<comment type="similarity">
    <text evidence="1">Belongs to the UPF0065 (bug) family.</text>
</comment>
<sequence>MTIRKLVATGAVAGVLGALAPVAAEAFPDRRISIIVPYSAGGATDILARQVADKLGPILGQTVTVENRPGAGATLGTTQAANARPDGYTLFMGQVSSHGIAPAVYENLQYDPVADFQPLTWLMSIPNVMVVNADSPYTTVQEFIDGARERSKTFGSSGTGSSIHLSGEMFKFMTGIEMTHVPFRGSGEAVPALISGDVDVMFDNLPSAITHIQSGALRALGVTTPERSEMLPDVPAISELGIEGLEAFSATSWFALFAPAGISEEVTQTLSSAILEALEDEDLIRQITERGGMIEGGTPEDLAAHVEAELASWATVVEAAGVTVD</sequence>
<evidence type="ECO:0000313" key="4">
    <source>
        <dbReference type="Proteomes" id="UP000706333"/>
    </source>
</evidence>
<reference evidence="3" key="2">
    <citation type="journal article" date="2020" name="Microorganisms">
        <title>Osmotic Adaptation and Compatible Solute Biosynthesis of Phototrophic Bacteria as Revealed from Genome Analyses.</title>
        <authorList>
            <person name="Imhoff J.F."/>
            <person name="Rahn T."/>
            <person name="Kunzel S."/>
            <person name="Keller A."/>
            <person name="Neulinger S.C."/>
        </authorList>
    </citation>
    <scope>NUCLEOTIDE SEQUENCE</scope>
    <source>
        <strain evidence="3">LMG 28126</strain>
    </source>
</reference>
<dbReference type="Proteomes" id="UP000706333">
    <property type="component" value="Unassembled WGS sequence"/>
</dbReference>
<protein>
    <recommendedName>
        <fullName evidence="5">Tripartite tricarboxylate transporter substrate binding protein</fullName>
    </recommendedName>
</protein>
<dbReference type="CDD" id="cd13578">
    <property type="entry name" value="PBP2_Bug27"/>
    <property type="match status" value="1"/>
</dbReference>
<feature type="chain" id="PRO_5037496877" description="Tripartite tricarboxylate transporter substrate binding protein" evidence="2">
    <location>
        <begin position="27"/>
        <end position="325"/>
    </location>
</feature>
<dbReference type="PANTHER" id="PTHR42928">
    <property type="entry name" value="TRICARBOXYLATE-BINDING PROTEIN"/>
    <property type="match status" value="1"/>
</dbReference>
<dbReference type="PIRSF" id="PIRSF017082">
    <property type="entry name" value="YflP"/>
    <property type="match status" value="1"/>
</dbReference>
<accession>A0A934WIM7</accession>
<evidence type="ECO:0008006" key="5">
    <source>
        <dbReference type="Google" id="ProtNLM"/>
    </source>
</evidence>
<keyword evidence="4" id="KW-1185">Reference proteome</keyword>
<dbReference type="PANTHER" id="PTHR42928:SF5">
    <property type="entry name" value="BLR1237 PROTEIN"/>
    <property type="match status" value="1"/>
</dbReference>
<name>A0A934WIM7_9RHOB</name>
<proteinExistence type="inferred from homology"/>